<dbReference type="RefSeq" id="WP_089322445.1">
    <property type="nucleotide sequence ID" value="NZ_FZOB01000002.1"/>
</dbReference>
<evidence type="ECO:0000313" key="1">
    <source>
        <dbReference type="EMBL" id="SNR65769.1"/>
    </source>
</evidence>
<organism evidence="1 2">
    <name type="scientific">Desulfurobacterium atlanticum</name>
    <dbReference type="NCBI Taxonomy" id="240169"/>
    <lineage>
        <taxon>Bacteria</taxon>
        <taxon>Pseudomonadati</taxon>
        <taxon>Aquificota</taxon>
        <taxon>Aquificia</taxon>
        <taxon>Desulfurobacteriales</taxon>
        <taxon>Desulfurobacteriaceae</taxon>
        <taxon>Desulfurobacterium</taxon>
    </lineage>
</organism>
<dbReference type="EMBL" id="FZOB01000002">
    <property type="protein sequence ID" value="SNR65769.1"/>
    <property type="molecule type" value="Genomic_DNA"/>
</dbReference>
<sequence length="272" mass="31071">MVFLKDLLEDYVENSGIKLIVKDGIDVKDSNIEEGTVFEIETEKNPILVAVINAGELNEVVLMSYQYEFATENDLIIHFEHPLRDVWMLEGDFVFYLSEGFLKRCTPVGKIPEEALKKMKKFLEDDDYYFDKTESGVGRNLPIKVAFKKFEAERTKALLGELLTKIDQEEESSIPKVLTFFVEENVELPAAAKLEKTAVEMADYLLFKEDSHTVKVKVINPKLINREAKIKLGSTELEISALPEEFRIVLQNPVNLEAFSKILEIEVDDELG</sequence>
<dbReference type="Proteomes" id="UP000198405">
    <property type="component" value="Unassembled WGS sequence"/>
</dbReference>
<evidence type="ECO:0000313" key="2">
    <source>
        <dbReference type="Proteomes" id="UP000198405"/>
    </source>
</evidence>
<dbReference type="OrthoDB" id="11948at2"/>
<dbReference type="AlphaFoldDB" id="A0A238Y604"/>
<accession>A0A238Y604</accession>
<gene>
    <name evidence="1" type="ORF">SAMN06265340_10292</name>
</gene>
<name>A0A238Y604_9BACT</name>
<protein>
    <submittedName>
        <fullName evidence="1">Uncharacterized protein</fullName>
    </submittedName>
</protein>
<reference evidence="2" key="1">
    <citation type="submission" date="2017-06" db="EMBL/GenBank/DDBJ databases">
        <authorList>
            <person name="Varghese N."/>
            <person name="Submissions S."/>
        </authorList>
    </citation>
    <scope>NUCLEOTIDE SEQUENCE [LARGE SCALE GENOMIC DNA]</scope>
    <source>
        <strain evidence="2">DSM 15668</strain>
    </source>
</reference>
<keyword evidence="2" id="KW-1185">Reference proteome</keyword>
<proteinExistence type="predicted"/>